<protein>
    <submittedName>
        <fullName evidence="1">Uncharacterized protein</fullName>
    </submittedName>
</protein>
<dbReference type="AlphaFoldDB" id="A0AAV1JC81"/>
<keyword evidence="2" id="KW-1185">Reference proteome</keyword>
<dbReference type="EMBL" id="CAVLEF010000007">
    <property type="protein sequence ID" value="CAK1546034.1"/>
    <property type="molecule type" value="Genomic_DNA"/>
</dbReference>
<organism evidence="1 2">
    <name type="scientific">Leptosia nina</name>
    <dbReference type="NCBI Taxonomy" id="320188"/>
    <lineage>
        <taxon>Eukaryota</taxon>
        <taxon>Metazoa</taxon>
        <taxon>Ecdysozoa</taxon>
        <taxon>Arthropoda</taxon>
        <taxon>Hexapoda</taxon>
        <taxon>Insecta</taxon>
        <taxon>Pterygota</taxon>
        <taxon>Neoptera</taxon>
        <taxon>Endopterygota</taxon>
        <taxon>Lepidoptera</taxon>
        <taxon>Glossata</taxon>
        <taxon>Ditrysia</taxon>
        <taxon>Papilionoidea</taxon>
        <taxon>Pieridae</taxon>
        <taxon>Pierinae</taxon>
        <taxon>Leptosia</taxon>
    </lineage>
</organism>
<dbReference type="Proteomes" id="UP001497472">
    <property type="component" value="Unassembled WGS sequence"/>
</dbReference>
<evidence type="ECO:0000313" key="1">
    <source>
        <dbReference type="EMBL" id="CAK1546034.1"/>
    </source>
</evidence>
<proteinExistence type="predicted"/>
<sequence>MSNLKSTFKSAGTNQGCPIKGGTLRGFPHESPVLSLVLQTYLELSVRSARTAEGVALGEFSAAHNTHIQILV</sequence>
<evidence type="ECO:0000313" key="2">
    <source>
        <dbReference type="Proteomes" id="UP001497472"/>
    </source>
</evidence>
<comment type="caution">
    <text evidence="1">The sequence shown here is derived from an EMBL/GenBank/DDBJ whole genome shotgun (WGS) entry which is preliminary data.</text>
</comment>
<reference evidence="1 2" key="1">
    <citation type="submission" date="2023-11" db="EMBL/GenBank/DDBJ databases">
        <authorList>
            <person name="Okamura Y."/>
        </authorList>
    </citation>
    <scope>NUCLEOTIDE SEQUENCE [LARGE SCALE GENOMIC DNA]</scope>
</reference>
<name>A0AAV1JC81_9NEOP</name>
<accession>A0AAV1JC81</accession>
<gene>
    <name evidence="1" type="ORF">LNINA_LOCUS5641</name>
</gene>